<evidence type="ECO:0000256" key="1">
    <source>
        <dbReference type="SAM" id="Phobius"/>
    </source>
</evidence>
<dbReference type="EMBL" id="MDEN01000069">
    <property type="protein sequence ID" value="OCX11394.1"/>
    <property type="molecule type" value="Genomic_DNA"/>
</dbReference>
<evidence type="ECO:0000313" key="2">
    <source>
        <dbReference type="EMBL" id="OCX11394.1"/>
    </source>
</evidence>
<dbReference type="AlphaFoldDB" id="A0A1C2D9I0"/>
<reference evidence="2 3" key="1">
    <citation type="submission" date="2016-08" db="EMBL/GenBank/DDBJ databases">
        <title>Whole genome sequence of Pseudomonas graminis strain UASWS1507, a potential biological control agent for agriculture.</title>
        <authorList>
            <person name="Crovadore J."/>
            <person name="Calmin G."/>
            <person name="Chablais R."/>
            <person name="Cochard B."/>
            <person name="Lefort F."/>
        </authorList>
    </citation>
    <scope>NUCLEOTIDE SEQUENCE [LARGE SCALE GENOMIC DNA]</scope>
    <source>
        <strain evidence="2 3">UASWS1507</strain>
    </source>
</reference>
<dbReference type="Proteomes" id="UP000095143">
    <property type="component" value="Unassembled WGS sequence"/>
</dbReference>
<keyword evidence="1" id="KW-0472">Membrane</keyword>
<keyword evidence="1" id="KW-1133">Transmembrane helix</keyword>
<dbReference type="PANTHER" id="PTHR38775:SF1">
    <property type="entry name" value="INNER MEMBRANE PROTEIN"/>
    <property type="match status" value="1"/>
</dbReference>
<name>A0A1C2D9I0_9PSED</name>
<accession>A0A1C2D9I0</accession>
<dbReference type="RefSeq" id="WP_065992598.1">
    <property type="nucleotide sequence ID" value="NZ_MDEN01000069.1"/>
</dbReference>
<comment type="caution">
    <text evidence="2">The sequence shown here is derived from an EMBL/GenBank/DDBJ whole genome shotgun (WGS) entry which is preliminary data.</text>
</comment>
<dbReference type="Pfam" id="PF06611">
    <property type="entry name" value="DUF1145"/>
    <property type="match status" value="1"/>
</dbReference>
<gene>
    <name evidence="2" type="ORF">BBI10_24720</name>
</gene>
<evidence type="ECO:0000313" key="3">
    <source>
        <dbReference type="Proteomes" id="UP000095143"/>
    </source>
</evidence>
<keyword evidence="1" id="KW-0812">Transmembrane</keyword>
<dbReference type="InterPro" id="IPR009525">
    <property type="entry name" value="DUF1145"/>
</dbReference>
<dbReference type="OrthoDB" id="7032679at2"/>
<evidence type="ECO:0008006" key="4">
    <source>
        <dbReference type="Google" id="ProtNLM"/>
    </source>
</evidence>
<sequence length="91" mass="10380">MSVIWGTGKVLTTAFWLLIITSLTIAMPHPFDLLFKLAGGLLLLVHLIELISYNASLRGRPHPWRDRLKILLFGLFHLNTFKRPLAEVHHA</sequence>
<proteinExistence type="predicted"/>
<feature type="transmembrane region" description="Helical" evidence="1">
    <location>
        <begin position="36"/>
        <end position="57"/>
    </location>
</feature>
<protein>
    <recommendedName>
        <fullName evidence="4">DUF1145 domain-containing protein</fullName>
    </recommendedName>
</protein>
<dbReference type="PANTHER" id="PTHR38775">
    <property type="entry name" value="INNER MEMBRANE PROTEIN-RELATED"/>
    <property type="match status" value="1"/>
</dbReference>
<organism evidence="2 3">
    <name type="scientific">Pseudomonas graminis</name>
    <dbReference type="NCBI Taxonomy" id="158627"/>
    <lineage>
        <taxon>Bacteria</taxon>
        <taxon>Pseudomonadati</taxon>
        <taxon>Pseudomonadota</taxon>
        <taxon>Gammaproteobacteria</taxon>
        <taxon>Pseudomonadales</taxon>
        <taxon>Pseudomonadaceae</taxon>
        <taxon>Pseudomonas</taxon>
    </lineage>
</organism>